<comment type="caution">
    <text evidence="5">The sequence shown here is derived from an EMBL/GenBank/DDBJ whole genome shotgun (WGS) entry which is preliminary data.</text>
</comment>
<sequence length="360" mass="38351">MSDIWTPAKVGNIETKNRLAMAPMTRSRAQADGTPGPLAAKYYAQRAGVGLIISEGAQPSEDGQGYLATPGIYTDAHVQGWRGVTSAVHAAGSRIVIQLMHAGRTSHPDNTPHHRQAVAPSAVAPGAPIFTATGMQPIPEPRALTVEEIEQTVNDFRKAARRAIEAGADGVEIHGASGYLIQQFFAPNANLRTDAYGGGIENRARFAIEVARAVAEEIGAERTGIRLSPGATLGGLDEGAEGPDLYRYLVRELNKLGLAFVHIMHFGNEALLADIRRLWDQALILNRPDRALENVGSDVKSGLADLEAYGQFVLSTPDFVERLKIGAAMNVPDRGSFYGGSPDGAGYIDYPTLSEMAGAK</sequence>
<organism evidence="5 6">
    <name type="scientific">Pseudaminobacter salicylatoxidans</name>
    <dbReference type="NCBI Taxonomy" id="93369"/>
    <lineage>
        <taxon>Bacteria</taxon>
        <taxon>Pseudomonadati</taxon>
        <taxon>Pseudomonadota</taxon>
        <taxon>Alphaproteobacteria</taxon>
        <taxon>Hyphomicrobiales</taxon>
        <taxon>Phyllobacteriaceae</taxon>
        <taxon>Pseudaminobacter</taxon>
    </lineage>
</organism>
<dbReference type="GO" id="GO:0016628">
    <property type="term" value="F:oxidoreductase activity, acting on the CH-CH group of donors, NAD or NADP as acceptor"/>
    <property type="evidence" value="ECO:0007669"/>
    <property type="project" value="UniProtKB-ARBA"/>
</dbReference>
<dbReference type="AlphaFoldDB" id="A0A316BRJ4"/>
<dbReference type="RefSeq" id="WP_109614511.1">
    <property type="nucleotide sequence ID" value="NZ_QGGG01000019.1"/>
</dbReference>
<evidence type="ECO:0000256" key="1">
    <source>
        <dbReference type="ARBA" id="ARBA00001917"/>
    </source>
</evidence>
<evidence type="ECO:0000259" key="4">
    <source>
        <dbReference type="Pfam" id="PF00724"/>
    </source>
</evidence>
<evidence type="ECO:0000256" key="2">
    <source>
        <dbReference type="ARBA" id="ARBA00005979"/>
    </source>
</evidence>
<dbReference type="InterPro" id="IPR045247">
    <property type="entry name" value="Oye-like"/>
</dbReference>
<dbReference type="GO" id="GO:0005829">
    <property type="term" value="C:cytosol"/>
    <property type="evidence" value="ECO:0007669"/>
    <property type="project" value="TreeGrafter"/>
</dbReference>
<dbReference type="PANTHER" id="PTHR22893">
    <property type="entry name" value="NADH OXIDOREDUCTASE-RELATED"/>
    <property type="match status" value="1"/>
</dbReference>
<dbReference type="CDD" id="cd02933">
    <property type="entry name" value="OYE_like_FMN"/>
    <property type="match status" value="1"/>
</dbReference>
<protein>
    <submittedName>
        <fullName evidence="5">2,4-dienoyl-CoA reductase-like NADH-dependent reductase (Old Yellow Enzyme family)</fullName>
    </submittedName>
</protein>
<dbReference type="Gene3D" id="3.20.20.70">
    <property type="entry name" value="Aldolase class I"/>
    <property type="match status" value="1"/>
</dbReference>
<gene>
    <name evidence="5" type="ORF">C7441_11958</name>
</gene>
<comment type="cofactor">
    <cofactor evidence="1">
        <name>FMN</name>
        <dbReference type="ChEBI" id="CHEBI:58210"/>
    </cofactor>
</comment>
<reference evidence="5 6" key="1">
    <citation type="submission" date="2018-05" db="EMBL/GenBank/DDBJ databases">
        <title>Genomic Encyclopedia of Type Strains, Phase IV (KMG-IV): sequencing the most valuable type-strain genomes for metagenomic binning, comparative biology and taxonomic classification.</title>
        <authorList>
            <person name="Goeker M."/>
        </authorList>
    </citation>
    <scope>NUCLEOTIDE SEQUENCE [LARGE SCALE GENOMIC DNA]</scope>
    <source>
        <strain evidence="5 6">DSM 6986</strain>
    </source>
</reference>
<keyword evidence="6" id="KW-1185">Reference proteome</keyword>
<feature type="domain" description="NADH:flavin oxidoreductase/NADH oxidase N-terminal" evidence="4">
    <location>
        <begin position="4"/>
        <end position="327"/>
    </location>
</feature>
<dbReference type="EMBL" id="QGGG01000019">
    <property type="protein sequence ID" value="PWJ76370.1"/>
    <property type="molecule type" value="Genomic_DNA"/>
</dbReference>
<keyword evidence="3" id="KW-0560">Oxidoreductase</keyword>
<comment type="similarity">
    <text evidence="2">Belongs to the NADH:flavin oxidoreductase/NADH oxidase family.</text>
</comment>
<dbReference type="PANTHER" id="PTHR22893:SF91">
    <property type="entry name" value="NADPH DEHYDROGENASE 2-RELATED"/>
    <property type="match status" value="1"/>
</dbReference>
<dbReference type="FunFam" id="3.20.20.70:FF:000059">
    <property type="entry name" value="N-ethylmaleimide reductase, FMN-linked"/>
    <property type="match status" value="1"/>
</dbReference>
<proteinExistence type="inferred from homology"/>
<dbReference type="GO" id="GO:0010181">
    <property type="term" value="F:FMN binding"/>
    <property type="evidence" value="ECO:0007669"/>
    <property type="project" value="InterPro"/>
</dbReference>
<name>A0A316BRJ4_PSESE</name>
<dbReference type="Proteomes" id="UP000245396">
    <property type="component" value="Unassembled WGS sequence"/>
</dbReference>
<accession>A0A316BRJ4</accession>
<dbReference type="Pfam" id="PF00724">
    <property type="entry name" value="Oxidored_FMN"/>
    <property type="match status" value="1"/>
</dbReference>
<dbReference type="SUPFAM" id="SSF51395">
    <property type="entry name" value="FMN-linked oxidoreductases"/>
    <property type="match status" value="1"/>
</dbReference>
<dbReference type="OrthoDB" id="9804454at2"/>
<dbReference type="InterPro" id="IPR001155">
    <property type="entry name" value="OxRdtase_FMN_N"/>
</dbReference>
<evidence type="ECO:0000313" key="5">
    <source>
        <dbReference type="EMBL" id="PWJ76370.1"/>
    </source>
</evidence>
<evidence type="ECO:0000256" key="3">
    <source>
        <dbReference type="ARBA" id="ARBA00023002"/>
    </source>
</evidence>
<dbReference type="InterPro" id="IPR013785">
    <property type="entry name" value="Aldolase_TIM"/>
</dbReference>
<evidence type="ECO:0000313" key="6">
    <source>
        <dbReference type="Proteomes" id="UP000245396"/>
    </source>
</evidence>